<dbReference type="EMBL" id="QKYU01000017">
    <property type="protein sequence ID" value="PZW43070.1"/>
    <property type="molecule type" value="Genomic_DNA"/>
</dbReference>
<dbReference type="InterPro" id="IPR027417">
    <property type="entry name" value="P-loop_NTPase"/>
</dbReference>
<organism evidence="1 2">
    <name type="scientific">Humitalea rosea</name>
    <dbReference type="NCBI Taxonomy" id="990373"/>
    <lineage>
        <taxon>Bacteria</taxon>
        <taxon>Pseudomonadati</taxon>
        <taxon>Pseudomonadota</taxon>
        <taxon>Alphaproteobacteria</taxon>
        <taxon>Acetobacterales</taxon>
        <taxon>Roseomonadaceae</taxon>
        <taxon>Humitalea</taxon>
    </lineage>
</organism>
<dbReference type="OrthoDB" id="7271937at2"/>
<reference evidence="1 2" key="1">
    <citation type="submission" date="2018-06" db="EMBL/GenBank/DDBJ databases">
        <title>Genomic Encyclopedia of Archaeal and Bacterial Type Strains, Phase II (KMG-II): from individual species to whole genera.</title>
        <authorList>
            <person name="Goeker M."/>
        </authorList>
    </citation>
    <scope>NUCLEOTIDE SEQUENCE [LARGE SCALE GENOMIC DNA]</scope>
    <source>
        <strain evidence="1 2">DSM 24525</strain>
    </source>
</reference>
<dbReference type="Proteomes" id="UP000249688">
    <property type="component" value="Unassembled WGS sequence"/>
</dbReference>
<dbReference type="Pfam" id="PF13469">
    <property type="entry name" value="Sulfotransfer_3"/>
    <property type="match status" value="1"/>
</dbReference>
<dbReference type="SUPFAM" id="SSF52540">
    <property type="entry name" value="P-loop containing nucleoside triphosphate hydrolases"/>
    <property type="match status" value="1"/>
</dbReference>
<proteinExistence type="predicted"/>
<dbReference type="AlphaFoldDB" id="A0A2W7K6D2"/>
<protein>
    <submittedName>
        <fullName evidence="1">Sulfotransferase family protein</fullName>
    </submittedName>
</protein>
<dbReference type="GO" id="GO:0016740">
    <property type="term" value="F:transferase activity"/>
    <property type="evidence" value="ECO:0007669"/>
    <property type="project" value="UniProtKB-KW"/>
</dbReference>
<evidence type="ECO:0000313" key="2">
    <source>
        <dbReference type="Proteomes" id="UP000249688"/>
    </source>
</evidence>
<keyword evidence="2" id="KW-1185">Reference proteome</keyword>
<evidence type="ECO:0000313" key="1">
    <source>
        <dbReference type="EMBL" id="PZW43070.1"/>
    </source>
</evidence>
<dbReference type="Gene3D" id="3.40.50.300">
    <property type="entry name" value="P-loop containing nucleotide triphosphate hydrolases"/>
    <property type="match status" value="1"/>
</dbReference>
<comment type="caution">
    <text evidence="1">The sequence shown here is derived from an EMBL/GenBank/DDBJ whole genome shotgun (WGS) entry which is preliminary data.</text>
</comment>
<name>A0A2W7K6D2_9PROT</name>
<accession>A0A2W7K6D2</accession>
<keyword evidence="1" id="KW-0808">Transferase</keyword>
<dbReference type="RefSeq" id="WP_158537264.1">
    <property type="nucleotide sequence ID" value="NZ_QKYU01000017.1"/>
</dbReference>
<gene>
    <name evidence="1" type="ORF">C8P66_11796</name>
</gene>
<sequence length="390" mass="40315">MQSPVLLIAGPARSGLTSLAAAFAAALGMPQRDATAELARVALVADAGQRQARRYAELGLPAPATISPALAQALLDDLLAGAAPGGGQLLRAAEWLPEAAILPALRVVLPHLPQARVVLLHRNGVDTIASRMRARPGMDFVQHCLSWAGAMEAAEALAAACPAQVTLLGLEEVLAHPDAALGRVAAFLGLGMPLRDRLRAELGRGALGRDGLDPAAAGPGLTEIAWSTPEKELFVALCGGAMQIGGYALGDAAARLRRAPLRLAEMTEAGMLRSEGLAASWPDRETLRLNCTGTGPAILVCAGIAPAGRMRLTGRLRGHAAGLALRLDVVGTLSRQMVMSRDFALSGSESADLDVTFSAVPEMIDLVVSVVPPHEAPMGADLCDIRLSLG</sequence>